<dbReference type="GO" id="GO:0016020">
    <property type="term" value="C:membrane"/>
    <property type="evidence" value="ECO:0007669"/>
    <property type="project" value="InterPro"/>
</dbReference>
<dbReference type="AlphaFoldDB" id="A0A5F1Y7P1"/>
<comment type="caution">
    <text evidence="1">The sequence shown here is derived from an EMBL/GenBank/DDBJ whole genome shotgun (WGS) entry which is preliminary data.</text>
</comment>
<protein>
    <submittedName>
        <fullName evidence="1">Uncharacterized protein</fullName>
    </submittedName>
</protein>
<dbReference type="EMBL" id="RQFA01000080">
    <property type="protein sequence ID" value="TGK28236.1"/>
    <property type="molecule type" value="Genomic_DNA"/>
</dbReference>
<reference evidence="1" key="1">
    <citation type="journal article" date="2019" name="PLoS Negl. Trop. Dis.">
        <title>Revisiting the worldwide diversity of Leptospira species in the environment.</title>
        <authorList>
            <person name="Vincent A.T."/>
            <person name="Schiettekatte O."/>
            <person name="Bourhy P."/>
            <person name="Veyrier F.J."/>
            <person name="Picardeau M."/>
        </authorList>
    </citation>
    <scope>NUCLEOTIDE SEQUENCE [LARGE SCALE GENOMIC DNA]</scope>
    <source>
        <strain evidence="1">201800299</strain>
    </source>
</reference>
<organism evidence="1 2">
    <name type="scientific">Leptospira gomenensis</name>
    <dbReference type="NCBI Taxonomy" id="2484974"/>
    <lineage>
        <taxon>Bacteria</taxon>
        <taxon>Pseudomonadati</taxon>
        <taxon>Spirochaetota</taxon>
        <taxon>Spirochaetia</taxon>
        <taxon>Leptospirales</taxon>
        <taxon>Leptospiraceae</taxon>
        <taxon>Leptospira</taxon>
    </lineage>
</organism>
<keyword evidence="2" id="KW-1185">Reference proteome</keyword>
<sequence>MQCLLEKESDLSETCKNWLTKKKEEIRKHSEACSEDRSKYCAFVIPGGGRILKCLMDHESSLSNSCREMIQKNLP</sequence>
<gene>
    <name evidence="1" type="ORF">EHQ17_19185</name>
</gene>
<accession>A0A5F1Y7P1</accession>
<name>A0A5F1Y7P1_9LEPT</name>
<dbReference type="Proteomes" id="UP000298277">
    <property type="component" value="Unassembled WGS sequence"/>
</dbReference>
<proteinExistence type="predicted"/>
<dbReference type="OrthoDB" id="330006at2"/>
<evidence type="ECO:0000313" key="2">
    <source>
        <dbReference type="Proteomes" id="UP000298277"/>
    </source>
</evidence>
<dbReference type="Pfam" id="PF00839">
    <property type="entry name" value="Cys_rich_FGFR"/>
    <property type="match status" value="1"/>
</dbReference>
<dbReference type="InterPro" id="IPR001893">
    <property type="entry name" value="Cys-rich_GLG1_repeat"/>
</dbReference>
<evidence type="ECO:0000313" key="1">
    <source>
        <dbReference type="EMBL" id="TGK28236.1"/>
    </source>
</evidence>